<dbReference type="Proteomes" id="UP000327118">
    <property type="component" value="Unassembled WGS sequence"/>
</dbReference>
<evidence type="ECO:0000256" key="1">
    <source>
        <dbReference type="SAM" id="SignalP"/>
    </source>
</evidence>
<gene>
    <name evidence="2" type="ORF">BDV28DRAFT_148343</name>
</gene>
<feature type="chain" id="PRO_5024912663" evidence="1">
    <location>
        <begin position="20"/>
        <end position="91"/>
    </location>
</feature>
<feature type="signal peptide" evidence="1">
    <location>
        <begin position="1"/>
        <end position="19"/>
    </location>
</feature>
<reference evidence="3" key="1">
    <citation type="submission" date="2019-04" db="EMBL/GenBank/DDBJ databases">
        <title>Friends and foes A comparative genomics studyof 23 Aspergillus species from section Flavi.</title>
        <authorList>
            <consortium name="DOE Joint Genome Institute"/>
            <person name="Kjaerbolling I."/>
            <person name="Vesth T."/>
            <person name="Frisvad J.C."/>
            <person name="Nybo J.L."/>
            <person name="Theobald S."/>
            <person name="Kildgaard S."/>
            <person name="Isbrandt T."/>
            <person name="Kuo A."/>
            <person name="Sato A."/>
            <person name="Lyhne E.K."/>
            <person name="Kogle M.E."/>
            <person name="Wiebenga A."/>
            <person name="Kun R.S."/>
            <person name="Lubbers R.J."/>
            <person name="Makela M.R."/>
            <person name="Barry K."/>
            <person name="Chovatia M."/>
            <person name="Clum A."/>
            <person name="Daum C."/>
            <person name="Haridas S."/>
            <person name="He G."/>
            <person name="LaButti K."/>
            <person name="Lipzen A."/>
            <person name="Mondo S."/>
            <person name="Riley R."/>
            <person name="Salamov A."/>
            <person name="Simmons B.A."/>
            <person name="Magnuson J.K."/>
            <person name="Henrissat B."/>
            <person name="Mortensen U.H."/>
            <person name="Larsen T.O."/>
            <person name="Devries R.P."/>
            <person name="Grigoriev I.V."/>
            <person name="Machida M."/>
            <person name="Baker S.E."/>
            <person name="Andersen M.R."/>
        </authorList>
    </citation>
    <scope>NUCLEOTIDE SEQUENCE [LARGE SCALE GENOMIC DNA]</scope>
    <source>
        <strain evidence="3">CBS 553.77</strain>
    </source>
</reference>
<evidence type="ECO:0000313" key="2">
    <source>
        <dbReference type="EMBL" id="KAE8353151.1"/>
    </source>
</evidence>
<organism evidence="2 3">
    <name type="scientific">Aspergillus coremiiformis</name>
    <dbReference type="NCBI Taxonomy" id="138285"/>
    <lineage>
        <taxon>Eukaryota</taxon>
        <taxon>Fungi</taxon>
        <taxon>Dikarya</taxon>
        <taxon>Ascomycota</taxon>
        <taxon>Pezizomycotina</taxon>
        <taxon>Eurotiomycetes</taxon>
        <taxon>Eurotiomycetidae</taxon>
        <taxon>Eurotiales</taxon>
        <taxon>Aspergillaceae</taxon>
        <taxon>Aspergillus</taxon>
        <taxon>Aspergillus subgen. Circumdati</taxon>
    </lineage>
</organism>
<dbReference type="OrthoDB" id="4186099at2759"/>
<proteinExistence type="predicted"/>
<name>A0A5N6Z644_9EURO</name>
<keyword evidence="3" id="KW-1185">Reference proteome</keyword>
<protein>
    <submittedName>
        <fullName evidence="2">Uncharacterized protein</fullName>
    </submittedName>
</protein>
<keyword evidence="1" id="KW-0732">Signal</keyword>
<dbReference type="EMBL" id="ML739106">
    <property type="protein sequence ID" value="KAE8353151.1"/>
    <property type="molecule type" value="Genomic_DNA"/>
</dbReference>
<evidence type="ECO:0000313" key="3">
    <source>
        <dbReference type="Proteomes" id="UP000327118"/>
    </source>
</evidence>
<accession>A0A5N6Z644</accession>
<sequence length="91" mass="9686">MRATLSFLALFTGLSAALAVGTCTESLNYCGSTLLTLGWTQKELLDIADGDVSPEKAIFYCEMSGSVEYLGPCTSCQRGEEGKSDACDEDQ</sequence>
<dbReference type="AlphaFoldDB" id="A0A5N6Z644"/>